<dbReference type="GO" id="GO:0046933">
    <property type="term" value="F:proton-transporting ATP synthase activity, rotational mechanism"/>
    <property type="evidence" value="ECO:0007669"/>
    <property type="project" value="InterPro"/>
</dbReference>
<keyword evidence="6" id="KW-0406">Ion transport</keyword>
<dbReference type="InterPro" id="IPR035968">
    <property type="entry name" value="ATP_synth_F1_ATPase_gsu"/>
</dbReference>
<evidence type="ECO:0000256" key="3">
    <source>
        <dbReference type="ARBA" id="ARBA00007681"/>
    </source>
</evidence>
<keyword evidence="11" id="KW-1185">Reference proteome</keyword>
<evidence type="ECO:0000256" key="1">
    <source>
        <dbReference type="ARBA" id="ARBA00003456"/>
    </source>
</evidence>
<protein>
    <submittedName>
        <fullName evidence="10">ATP synthase subunit gamma C-terminus</fullName>
    </submittedName>
</protein>
<evidence type="ECO:0000256" key="7">
    <source>
        <dbReference type="ARBA" id="ARBA00023136"/>
    </source>
</evidence>
<comment type="similarity">
    <text evidence="3">Belongs to the ATPase gamma chain family.</text>
</comment>
<dbReference type="Proteomes" id="UP000011960">
    <property type="component" value="Unassembled WGS sequence"/>
</dbReference>
<comment type="subcellular location">
    <subcellularLocation>
        <location evidence="2">Membrane</location>
        <topology evidence="2">Peripheral membrane protein</topology>
    </subcellularLocation>
</comment>
<keyword evidence="5" id="KW-0375">Hydrogen ion transport</keyword>
<dbReference type="Pfam" id="PF00231">
    <property type="entry name" value="ATP-synt"/>
    <property type="match status" value="1"/>
</dbReference>
<dbReference type="Gene3D" id="1.10.287.80">
    <property type="entry name" value="ATP synthase, gamma subunit, helix hairpin domain"/>
    <property type="match status" value="1"/>
</dbReference>
<evidence type="ECO:0000256" key="2">
    <source>
        <dbReference type="ARBA" id="ARBA00004170"/>
    </source>
</evidence>
<accession>M7CYX9</accession>
<keyword evidence="8" id="KW-0139">CF(1)</keyword>
<proteinExistence type="inferred from homology"/>
<dbReference type="SUPFAM" id="SSF52943">
    <property type="entry name" value="ATP synthase (F1-ATPase), gamma subunit"/>
    <property type="match status" value="1"/>
</dbReference>
<dbReference type="InterPro" id="IPR000131">
    <property type="entry name" value="ATP_synth_F1_gsu"/>
</dbReference>
<keyword evidence="7" id="KW-0472">Membrane</keyword>
<dbReference type="PATRIC" id="fig|1288826.3.peg.105"/>
<evidence type="ECO:0000256" key="6">
    <source>
        <dbReference type="ARBA" id="ARBA00023065"/>
    </source>
</evidence>
<evidence type="ECO:0000256" key="9">
    <source>
        <dbReference type="ARBA" id="ARBA00023310"/>
    </source>
</evidence>
<dbReference type="EMBL" id="APAT01000004">
    <property type="protein sequence ID" value="EMP57445.1"/>
    <property type="molecule type" value="Genomic_DNA"/>
</dbReference>
<sequence>MTNRHDLERHRESLSDIRNIMNSMKTLAYMENRKLARFLTSQHAVTRSIEAVAADLLAHFPGILPQEHSEQDVLLVVGTERGFCGSFNHKLAARVQDMDKEDNYRPFLVTIGHKLLTPLADHPRLEATLTGAAVSEEIPSLLTGLVDRLMELQKTHGVMTLSCLFHTDPDTIALRKLIPPFRDIPPREPDKLGPPLIHESPEALLTRLSEQYLLAELQEIFSTSLNAENLNRVTHLDMAVKKLDEKAEDMVRRLNALRQEEIIEEIEVILLNASHVGEEPGGARKPKTKARQ</sequence>
<evidence type="ECO:0000313" key="10">
    <source>
        <dbReference type="EMBL" id="EMP57445.1"/>
    </source>
</evidence>
<organism evidence="10 11">
    <name type="scientific">Marinobacter santoriniensis NKSG1</name>
    <dbReference type="NCBI Taxonomy" id="1288826"/>
    <lineage>
        <taxon>Bacteria</taxon>
        <taxon>Pseudomonadati</taxon>
        <taxon>Pseudomonadota</taxon>
        <taxon>Gammaproteobacteria</taxon>
        <taxon>Pseudomonadales</taxon>
        <taxon>Marinobacteraceae</taxon>
        <taxon>Marinobacter</taxon>
    </lineage>
</organism>
<evidence type="ECO:0000256" key="5">
    <source>
        <dbReference type="ARBA" id="ARBA00022781"/>
    </source>
</evidence>
<evidence type="ECO:0000313" key="11">
    <source>
        <dbReference type="Proteomes" id="UP000011960"/>
    </source>
</evidence>
<dbReference type="RefSeq" id="WP_008937270.1">
    <property type="nucleotide sequence ID" value="NZ_APAT01000004.1"/>
</dbReference>
<dbReference type="STRING" id="1288826.MSNKSG1_00521"/>
<dbReference type="GO" id="GO:0045259">
    <property type="term" value="C:proton-transporting ATP synthase complex"/>
    <property type="evidence" value="ECO:0007669"/>
    <property type="project" value="UniProtKB-KW"/>
</dbReference>
<evidence type="ECO:0000256" key="4">
    <source>
        <dbReference type="ARBA" id="ARBA00022448"/>
    </source>
</evidence>
<comment type="caution">
    <text evidence="10">The sequence shown here is derived from an EMBL/GenBank/DDBJ whole genome shotgun (WGS) entry which is preliminary data.</text>
</comment>
<reference evidence="10 11" key="1">
    <citation type="journal article" date="2013" name="Genome Announc.">
        <title>Genome Sequence of Hydrothermal Arsenic-Respiring Bacterium Marinobacter santoriniensis NKSG1T.</title>
        <authorList>
            <person name="Handley K.M."/>
            <person name="Upton M."/>
            <person name="Beatson S.A."/>
            <person name="Hery M."/>
            <person name="Lloyd J.R."/>
        </authorList>
    </citation>
    <scope>NUCLEOTIDE SEQUENCE [LARGE SCALE GENOMIC DNA]</scope>
    <source>
        <strain evidence="10 11">NKSG1</strain>
    </source>
</reference>
<evidence type="ECO:0000256" key="8">
    <source>
        <dbReference type="ARBA" id="ARBA00023196"/>
    </source>
</evidence>
<keyword evidence="9" id="KW-0066">ATP synthesis</keyword>
<gene>
    <name evidence="10" type="ORF">MSNKSG1_00521</name>
</gene>
<dbReference type="Gene3D" id="3.40.1380.10">
    <property type="match status" value="1"/>
</dbReference>
<comment type="function">
    <text evidence="1">Produces ATP from ADP in the presence of a proton gradient across the membrane. The gamma chain is believed to be important in regulating ATPase activity and the flow of protons through the CF(0) complex.</text>
</comment>
<dbReference type="OrthoDB" id="187217at2"/>
<dbReference type="AlphaFoldDB" id="M7CYX9"/>
<keyword evidence="4" id="KW-0813">Transport</keyword>
<dbReference type="eggNOG" id="COG0224">
    <property type="taxonomic scope" value="Bacteria"/>
</dbReference>
<name>M7CYX9_9GAMM</name>